<evidence type="ECO:0000259" key="1">
    <source>
        <dbReference type="PROSITE" id="PS51233"/>
    </source>
</evidence>
<proteinExistence type="predicted"/>
<feature type="domain" description="VWFD" evidence="1">
    <location>
        <begin position="1"/>
        <end position="147"/>
    </location>
</feature>
<dbReference type="Proteomes" id="UP000326759">
    <property type="component" value="Unassembled WGS sequence"/>
</dbReference>
<evidence type="ECO:0000313" key="2">
    <source>
        <dbReference type="EMBL" id="KAB7498712.1"/>
    </source>
</evidence>
<organism evidence="2 3">
    <name type="scientific">Armadillidium nasatum</name>
    <dbReference type="NCBI Taxonomy" id="96803"/>
    <lineage>
        <taxon>Eukaryota</taxon>
        <taxon>Metazoa</taxon>
        <taxon>Ecdysozoa</taxon>
        <taxon>Arthropoda</taxon>
        <taxon>Crustacea</taxon>
        <taxon>Multicrustacea</taxon>
        <taxon>Malacostraca</taxon>
        <taxon>Eumalacostraca</taxon>
        <taxon>Peracarida</taxon>
        <taxon>Isopoda</taxon>
        <taxon>Oniscidea</taxon>
        <taxon>Crinocheta</taxon>
        <taxon>Armadillidiidae</taxon>
        <taxon>Armadillidium</taxon>
    </lineage>
</organism>
<dbReference type="InterPro" id="IPR001846">
    <property type="entry name" value="VWF_type-D"/>
</dbReference>
<dbReference type="PROSITE" id="PS51233">
    <property type="entry name" value="VWFD"/>
    <property type="match status" value="1"/>
</dbReference>
<sequence length="276" mass="31090">YEFKPVAGTAQCWAIAVRDNFENQRIPSYTVRIRQNPEGLQEINGKEMPPDKIMENVTCDQGFTLMTVYKIKDGYKVLLVYTLTAVVKSSAITIFPVDGNMRHAVRGLCGNFNIKRDDDKIGPKGCLYTDDQLFEYSWTSSEGDGCDQKKEEQMQTQVKNYQKNCPKRRNTSSKLDFTNIYQLTDDDCTENIYPVQKKGPTWCAAYEPTLKCKSGCVQVGFKLTKVNAGCWPSDKVPDDVIPGEKKGYITNPPAEKAPVNVILAVKEAKSCVKQKH</sequence>
<keyword evidence="3" id="KW-1185">Reference proteome</keyword>
<dbReference type="AlphaFoldDB" id="A0A5N5SXF2"/>
<dbReference type="Pfam" id="PF00094">
    <property type="entry name" value="VWD"/>
    <property type="match status" value="1"/>
</dbReference>
<accession>A0A5N5SXF2</accession>
<dbReference type="EMBL" id="SEYY01019068">
    <property type="protein sequence ID" value="KAB7498712.1"/>
    <property type="molecule type" value="Genomic_DNA"/>
</dbReference>
<reference evidence="2 3" key="1">
    <citation type="journal article" date="2019" name="PLoS Biol.">
        <title>Sex chromosomes control vertical transmission of feminizing Wolbachia symbionts in an isopod.</title>
        <authorList>
            <person name="Becking T."/>
            <person name="Chebbi M.A."/>
            <person name="Giraud I."/>
            <person name="Moumen B."/>
            <person name="Laverre T."/>
            <person name="Caubet Y."/>
            <person name="Peccoud J."/>
            <person name="Gilbert C."/>
            <person name="Cordaux R."/>
        </authorList>
    </citation>
    <scope>NUCLEOTIDE SEQUENCE [LARGE SCALE GENOMIC DNA]</scope>
    <source>
        <strain evidence="2">ANa2</strain>
        <tissue evidence="2">Whole body excluding digestive tract and cuticle</tissue>
    </source>
</reference>
<protein>
    <submittedName>
        <fullName evidence="2">Hemolymph clottable protein</fullName>
    </submittedName>
</protein>
<comment type="caution">
    <text evidence="2">The sequence shown here is derived from an EMBL/GenBank/DDBJ whole genome shotgun (WGS) entry which is preliminary data.</text>
</comment>
<feature type="non-terminal residue" evidence="2">
    <location>
        <position position="1"/>
    </location>
</feature>
<name>A0A5N5SXF2_9CRUS</name>
<dbReference type="OrthoDB" id="160294at2759"/>
<evidence type="ECO:0000313" key="3">
    <source>
        <dbReference type="Proteomes" id="UP000326759"/>
    </source>
</evidence>
<gene>
    <name evidence="2" type="primary">CLOT_0</name>
    <name evidence="2" type="ORF">Anas_01774</name>
</gene>